<proteinExistence type="predicted"/>
<dbReference type="OrthoDB" id="1029638at2"/>
<evidence type="ECO:0000313" key="2">
    <source>
        <dbReference type="Proteomes" id="UP000246018"/>
    </source>
</evidence>
<dbReference type="EMBL" id="QDGZ01000002">
    <property type="protein sequence ID" value="PVG83811.1"/>
    <property type="molecule type" value="Genomic_DNA"/>
</dbReference>
<keyword evidence="2" id="KW-1185">Reference proteome</keyword>
<evidence type="ECO:0000313" key="1">
    <source>
        <dbReference type="EMBL" id="PVG83811.1"/>
    </source>
</evidence>
<dbReference type="AlphaFoldDB" id="A0A2T8FDM2"/>
<organism evidence="1 2">
    <name type="scientific">Nocardioides gansuensis</name>
    <dbReference type="NCBI Taxonomy" id="2138300"/>
    <lineage>
        <taxon>Bacteria</taxon>
        <taxon>Bacillati</taxon>
        <taxon>Actinomycetota</taxon>
        <taxon>Actinomycetes</taxon>
        <taxon>Propionibacteriales</taxon>
        <taxon>Nocardioidaceae</taxon>
        <taxon>Nocardioides</taxon>
    </lineage>
</organism>
<accession>A0A2T8FDM2</accession>
<comment type="caution">
    <text evidence="1">The sequence shown here is derived from an EMBL/GenBank/DDBJ whole genome shotgun (WGS) entry which is preliminary data.</text>
</comment>
<gene>
    <name evidence="1" type="ORF">DDE18_05755</name>
</gene>
<reference evidence="1 2" key="1">
    <citation type="submission" date="2018-04" db="EMBL/GenBank/DDBJ databases">
        <title>Genome of Nocardioides gansuensis WSJ-1.</title>
        <authorList>
            <person name="Wu S."/>
            <person name="Wang G."/>
        </authorList>
    </citation>
    <scope>NUCLEOTIDE SEQUENCE [LARGE SCALE GENOMIC DNA]</scope>
    <source>
        <strain evidence="1 2">WSJ-1</strain>
    </source>
</reference>
<dbReference type="RefSeq" id="WP_116571284.1">
    <property type="nucleotide sequence ID" value="NZ_QDGZ01000002.1"/>
</dbReference>
<protein>
    <submittedName>
        <fullName evidence="1">Uncharacterized protein</fullName>
    </submittedName>
</protein>
<dbReference type="Proteomes" id="UP000246018">
    <property type="component" value="Unassembled WGS sequence"/>
</dbReference>
<sequence length="906" mass="99256">MSHDRTVHQLDRTGLVRDWLVGPSWAHPCEDLGTLLSAEGSPWGVSGRWSLTNGPDVAPLKTRIHEARPMVLDQPLPAVVEGGPIRWQAPGGDGTDAGVWRREHVGWDGYVDWSHFSYTPEYRHAVAATVIELDQAGRRTLEVISTGPVAMWCDDDLVLHTSEFSYMEPLRHRVERRFQSGTTRLFLATWQLALREVRHFVGVRVHGLPVRVVIPSPGADEHTAAVAERLLSAVGVSPWAATTGQVRVTGPAGAALQVAVGDRAPVPLRLVDGEAILDLAAVAPAEPTGEDDTEQPEAAASMLASGETTLAFSVDDPRAPVARRMPVATLPGAYRPVPEGDGPAQWRREFLEHAAAGVPCTARALARFALDPDGSGADAAMEADLAPALHMVEHRADCADFEAVGLLDLWHRVPASRWPDGLRDRVRQALLGFKYWIDQPGLDAMCYFTENHQMVWHTAELLAGETFAEETFSNAGWTGTEHAAHAREHASEWIRRKLTGGFSEFDSNAYLAIDALALVSLVDHAGDPDLRMAAEALLDKTLLTLASNSWRGVHGAAHGRSYTTTLRSSRFEETAPIMWLLWGTGSLNAAVLPAALLATSTTYELPALVRAVANQTERVWDGRQVYRGRLRRDHDLLDRHYGSDLRIHRTPDVMLASVQDYRAGLPGLQEHVWGVTLGPETQVFATHPAAFQHGSTARPNAWAGHRVLPRARQHRDVLLALHRIPEGDPVDRTHLWFPVDHLDEHRARGCWLVGRVAEGYVAVATDGGFEMLSTGPNARQEWRPRASGHHYVVAVGSAREHGALADFVSRLEEPDFGHDEYGEPWVRWRSLHGEVLEMGWTTPLLVDGADQDLDADGRIEEPPHLANPAVTVAFGEAVLRASWAGESLELDLEKGRRIVPASGVGG</sequence>
<name>A0A2T8FDM2_9ACTN</name>